<dbReference type="Proteomes" id="UP000276776">
    <property type="component" value="Unassembled WGS sequence"/>
</dbReference>
<keyword evidence="2" id="KW-1185">Reference proteome</keyword>
<dbReference type="EMBL" id="UYYF01004466">
    <property type="protein sequence ID" value="VDN04431.1"/>
    <property type="molecule type" value="Genomic_DNA"/>
</dbReference>
<name>A0A0N5D2C2_THECL</name>
<dbReference type="AlphaFoldDB" id="A0A0N5D2C2"/>
<evidence type="ECO:0000313" key="3">
    <source>
        <dbReference type="WBParaSite" id="TCLT_0000702601-mRNA-1"/>
    </source>
</evidence>
<sequence length="190" mass="20887">MPIFLVASQINFGTFSLGQNKRGDLQVGFNQAANIFGFGGDRGIGFTIGEGRFDTNGIISIILCLFFARNGMLVAGERVGVDSDVVFNEAEGINVGNILNFGKNHNSSNNLPGQFLSFLQRIGNFFSSMNKSTGTTLSPAAYDNSNALTRNISHNLSVAEKQELFVRSKDYKDSENADYKNYYNYVMVNF</sequence>
<evidence type="ECO:0000313" key="1">
    <source>
        <dbReference type="EMBL" id="VDN04431.1"/>
    </source>
</evidence>
<proteinExistence type="predicted"/>
<dbReference type="OrthoDB" id="5825015at2759"/>
<dbReference type="WBParaSite" id="TCLT_0000702601-mRNA-1">
    <property type="protein sequence ID" value="TCLT_0000702601-mRNA-1"/>
    <property type="gene ID" value="TCLT_0000702601"/>
</dbReference>
<organism evidence="3">
    <name type="scientific">Thelazia callipaeda</name>
    <name type="common">Oriental eyeworm</name>
    <name type="synonym">Parasitic nematode</name>
    <dbReference type="NCBI Taxonomy" id="103827"/>
    <lineage>
        <taxon>Eukaryota</taxon>
        <taxon>Metazoa</taxon>
        <taxon>Ecdysozoa</taxon>
        <taxon>Nematoda</taxon>
        <taxon>Chromadorea</taxon>
        <taxon>Rhabditida</taxon>
        <taxon>Spirurina</taxon>
        <taxon>Spiruromorpha</taxon>
        <taxon>Thelazioidea</taxon>
        <taxon>Thelaziidae</taxon>
        <taxon>Thelazia</taxon>
    </lineage>
</organism>
<accession>A0A0N5D2C2</accession>
<gene>
    <name evidence="1" type="ORF">TCLT_LOCUS7015</name>
</gene>
<evidence type="ECO:0000313" key="2">
    <source>
        <dbReference type="Proteomes" id="UP000276776"/>
    </source>
</evidence>
<reference evidence="3" key="1">
    <citation type="submission" date="2017-02" db="UniProtKB">
        <authorList>
            <consortium name="WormBaseParasite"/>
        </authorList>
    </citation>
    <scope>IDENTIFICATION</scope>
</reference>
<reference evidence="1 2" key="2">
    <citation type="submission" date="2018-11" db="EMBL/GenBank/DDBJ databases">
        <authorList>
            <consortium name="Pathogen Informatics"/>
        </authorList>
    </citation>
    <scope>NUCLEOTIDE SEQUENCE [LARGE SCALE GENOMIC DNA]</scope>
</reference>
<protein>
    <submittedName>
        <fullName evidence="1 3">Uncharacterized protein</fullName>
    </submittedName>
</protein>